<comment type="subcellular location">
    <subcellularLocation>
        <location evidence="1">Cell envelope</location>
    </subcellularLocation>
</comment>
<evidence type="ECO:0000256" key="3">
    <source>
        <dbReference type="SAM" id="SignalP"/>
    </source>
</evidence>
<dbReference type="PANTHER" id="PTHR30036:SF7">
    <property type="entry name" value="ABC TRANSPORTER PERIPLASMIC-BINDING PROTEIN YPHF"/>
    <property type="match status" value="1"/>
</dbReference>
<keyword evidence="3" id="KW-0732">Signal</keyword>
<dbReference type="InterPro" id="IPR028082">
    <property type="entry name" value="Peripla_BP_I"/>
</dbReference>
<proteinExistence type="inferred from homology"/>
<dbReference type="PROSITE" id="PS51257">
    <property type="entry name" value="PROKAR_LIPOPROTEIN"/>
    <property type="match status" value="1"/>
</dbReference>
<dbReference type="AlphaFoldDB" id="A0A1C6RSY6"/>
<feature type="signal peptide" evidence="3">
    <location>
        <begin position="1"/>
        <end position="22"/>
    </location>
</feature>
<protein>
    <submittedName>
        <fullName evidence="5">L-arabinose transport system substrate-binding protein</fullName>
    </submittedName>
</protein>
<dbReference type="GO" id="GO:0042882">
    <property type="term" value="P:L-arabinose transmembrane transport"/>
    <property type="evidence" value="ECO:0007669"/>
    <property type="project" value="InterPro"/>
</dbReference>
<evidence type="ECO:0000313" key="5">
    <source>
        <dbReference type="EMBL" id="SCL20314.1"/>
    </source>
</evidence>
<evidence type="ECO:0000259" key="4">
    <source>
        <dbReference type="Pfam" id="PF13407"/>
    </source>
</evidence>
<evidence type="ECO:0000313" key="6">
    <source>
        <dbReference type="Proteomes" id="UP000199413"/>
    </source>
</evidence>
<feature type="domain" description="Periplasmic binding protein" evidence="4">
    <location>
        <begin position="44"/>
        <end position="308"/>
    </location>
</feature>
<evidence type="ECO:0000256" key="2">
    <source>
        <dbReference type="ARBA" id="ARBA00007639"/>
    </source>
</evidence>
<dbReference type="GO" id="GO:0030246">
    <property type="term" value="F:carbohydrate binding"/>
    <property type="evidence" value="ECO:0007669"/>
    <property type="project" value="TreeGrafter"/>
</dbReference>
<name>A0A1C6RSY6_9ACTN</name>
<dbReference type="InterPro" id="IPR025997">
    <property type="entry name" value="SBP_2_dom"/>
</dbReference>
<dbReference type="STRING" id="568872.GA0070624_1966"/>
<dbReference type="PIRSF" id="PIRSF002816">
    <property type="entry name" value="AraF"/>
    <property type="match status" value="1"/>
</dbReference>
<dbReference type="Proteomes" id="UP000199413">
    <property type="component" value="Unassembled WGS sequence"/>
</dbReference>
<dbReference type="Gene3D" id="3.40.50.2300">
    <property type="match status" value="2"/>
</dbReference>
<reference evidence="6" key="1">
    <citation type="submission" date="2016-06" db="EMBL/GenBank/DDBJ databases">
        <authorList>
            <person name="Varghese N."/>
            <person name="Submissions Spin"/>
        </authorList>
    </citation>
    <scope>NUCLEOTIDE SEQUENCE [LARGE SCALE GENOMIC DNA]</scope>
    <source>
        <strain evidence="6">DSM 45431</strain>
    </source>
</reference>
<dbReference type="PANTHER" id="PTHR30036">
    <property type="entry name" value="D-XYLOSE-BINDING PERIPLASMIC PROTEIN"/>
    <property type="match status" value="1"/>
</dbReference>
<organism evidence="5 6">
    <name type="scientific">Micromonospora rhizosphaerae</name>
    <dbReference type="NCBI Taxonomy" id="568872"/>
    <lineage>
        <taxon>Bacteria</taxon>
        <taxon>Bacillati</taxon>
        <taxon>Actinomycetota</taxon>
        <taxon>Actinomycetes</taxon>
        <taxon>Micromonosporales</taxon>
        <taxon>Micromonosporaceae</taxon>
        <taxon>Micromonospora</taxon>
    </lineage>
</organism>
<accession>A0A1C6RSY6</accession>
<keyword evidence="6" id="KW-1185">Reference proteome</keyword>
<gene>
    <name evidence="5" type="ORF">GA0070624_1966</name>
</gene>
<evidence type="ECO:0000256" key="1">
    <source>
        <dbReference type="ARBA" id="ARBA00004196"/>
    </source>
</evidence>
<dbReference type="Pfam" id="PF13407">
    <property type="entry name" value="Peripla_BP_4"/>
    <property type="match status" value="1"/>
</dbReference>
<dbReference type="EMBL" id="FMHV01000002">
    <property type="protein sequence ID" value="SCL20314.1"/>
    <property type="molecule type" value="Genomic_DNA"/>
</dbReference>
<dbReference type="GO" id="GO:0030288">
    <property type="term" value="C:outer membrane-bounded periplasmic space"/>
    <property type="evidence" value="ECO:0007669"/>
    <property type="project" value="TreeGrafter"/>
</dbReference>
<sequence length="338" mass="34648">MKRTRWAVASAIALASMLTACSSGQTDTTAGNGDSKPKSGTIKIAYLQKQGDQQYFVDEGAGAKAKAAELGNVEVSMFDLGTDSDKAINALDQVIAQKFDAIAIVVPDQLIGPQVIDKAKQAAIPLIASDDVIKDAAGAEAPFAGFDGAAMGEKVGTEAGTLFKQSGWSAADTRIISAYKQDLSVCQDRVDAADKAFTAAAGAEVKVIKLGTDNSAVDAQNKTGALITANAGVKHWIVYGCNDENVSGVVTALANAGLGANDVIGVGLGAYLACKDWQAGTATGFKSALFIDGRQVGASAVEALVKKVRDGVELPAKTVANTAIVNKDTWQSAGVKCS</sequence>
<dbReference type="RefSeq" id="WP_218105135.1">
    <property type="nucleotide sequence ID" value="NZ_FMHV01000002.1"/>
</dbReference>
<dbReference type="InterPro" id="IPR050555">
    <property type="entry name" value="Bact_Solute-Bind_Prot2"/>
</dbReference>
<dbReference type="SUPFAM" id="SSF53822">
    <property type="entry name" value="Periplasmic binding protein-like I"/>
    <property type="match status" value="1"/>
</dbReference>
<dbReference type="InterPro" id="IPR026266">
    <property type="entry name" value="AraF"/>
</dbReference>
<feature type="chain" id="PRO_5039111844" evidence="3">
    <location>
        <begin position="23"/>
        <end position="338"/>
    </location>
</feature>
<comment type="similarity">
    <text evidence="2">Belongs to the bacterial solute-binding protein 2 family.</text>
</comment>